<gene>
    <name evidence="3" type="ORF">FRUB_09258</name>
</gene>
<proteinExistence type="predicted"/>
<keyword evidence="4" id="KW-1185">Reference proteome</keyword>
<dbReference type="EMBL" id="NIDE01000017">
    <property type="protein sequence ID" value="OWK36695.1"/>
    <property type="molecule type" value="Genomic_DNA"/>
</dbReference>
<name>A0A225DJX6_9BACT</name>
<evidence type="ECO:0000259" key="1">
    <source>
        <dbReference type="Pfam" id="PF18739"/>
    </source>
</evidence>
<accession>A0A225DJX6</accession>
<evidence type="ECO:0000313" key="3">
    <source>
        <dbReference type="EMBL" id="OWK36695.1"/>
    </source>
</evidence>
<dbReference type="Pfam" id="PF18739">
    <property type="entry name" value="HEPN_Apea"/>
    <property type="match status" value="1"/>
</dbReference>
<dbReference type="OrthoDB" id="1351641at2"/>
<dbReference type="Proteomes" id="UP000214646">
    <property type="component" value="Unassembled WGS sequence"/>
</dbReference>
<dbReference type="AlphaFoldDB" id="A0A225DJX6"/>
<evidence type="ECO:0000313" key="4">
    <source>
        <dbReference type="Proteomes" id="UP000214646"/>
    </source>
</evidence>
<dbReference type="RefSeq" id="WP_143393879.1">
    <property type="nucleotide sequence ID" value="NZ_NIDE01000017.1"/>
</dbReference>
<organism evidence="3 4">
    <name type="scientific">Fimbriiglobus ruber</name>
    <dbReference type="NCBI Taxonomy" id="1908690"/>
    <lineage>
        <taxon>Bacteria</taxon>
        <taxon>Pseudomonadati</taxon>
        <taxon>Planctomycetota</taxon>
        <taxon>Planctomycetia</taxon>
        <taxon>Gemmatales</taxon>
        <taxon>Gemmataceae</taxon>
        <taxon>Fimbriiglobus</taxon>
    </lineage>
</organism>
<dbReference type="InterPro" id="IPR041229">
    <property type="entry name" value="HEPN_Apea"/>
</dbReference>
<sequence>MKKFECTGFWWIPEREDYSVAGTLHVSNDGELRLSLIGLIGSEETFSGKNRQIVLGSVDNSPSGTAVTLTGCFLTSTSAFSATGSREDYRASRAYFGAHLKVDGDFRFQSFLLKLGGLSAWAHTLSGLHREAAPLPTSKYRGQTVPLATYRVPNPLSGRLTDATITLNMGVSSKSEAEKFTFREQANFFVELDETHSVDQIEAKYVYPLRNLLTFAADAPQNVDSFVAWRTENQSDTSGNPEIRVVFPRVHPDAEGKKAEIVRKNEMLFTLADVDLVPFIEKWLRLSDIYSGAFTIFFGIQYGPPSYIDMTYTLLVQVLALYYANTKQGLEQREEEERRLKSAISVISAQDAEWIVDHIGVRPYPTFKTLLRRLIEQYGVTLDPILSKRRDAFVNQAISTLQYIERRNPEGKIAASHGSELYWLIQKIKFLIKTCILAESGFSPNKINDILLNNTLFQHLRELETEREKKQSPP</sequence>
<feature type="domain" description="Apea-like HEPN" evidence="1">
    <location>
        <begin position="315"/>
        <end position="444"/>
    </location>
</feature>
<comment type="caution">
    <text evidence="3">The sequence shown here is derived from an EMBL/GenBank/DDBJ whole genome shotgun (WGS) entry which is preliminary data.</text>
</comment>
<dbReference type="Pfam" id="PF18862">
    <property type="entry name" value="ApeA_NTD1"/>
    <property type="match status" value="1"/>
</dbReference>
<reference evidence="4" key="1">
    <citation type="submission" date="2017-06" db="EMBL/GenBank/DDBJ databases">
        <title>Genome analysis of Fimbriiglobus ruber SP5, the first member of the order Planctomycetales with confirmed chitinolytic capability.</title>
        <authorList>
            <person name="Ravin N.V."/>
            <person name="Rakitin A.L."/>
            <person name="Ivanova A.A."/>
            <person name="Beletsky A.V."/>
            <person name="Kulichevskaya I.S."/>
            <person name="Mardanov A.V."/>
            <person name="Dedysh S.N."/>
        </authorList>
    </citation>
    <scope>NUCLEOTIDE SEQUENCE [LARGE SCALE GENOMIC DNA]</scope>
    <source>
        <strain evidence="4">SP5</strain>
    </source>
</reference>
<dbReference type="InterPro" id="IPR041223">
    <property type="entry name" value="ApeA_NTD"/>
</dbReference>
<evidence type="ECO:0000259" key="2">
    <source>
        <dbReference type="Pfam" id="PF18862"/>
    </source>
</evidence>
<feature type="domain" description="ApeA N-terminal" evidence="2">
    <location>
        <begin position="5"/>
        <end position="283"/>
    </location>
</feature>
<protein>
    <submittedName>
        <fullName evidence="3">Uncharacterized protein</fullName>
    </submittedName>
</protein>